<proteinExistence type="predicted"/>
<dbReference type="CDD" id="cd00105">
    <property type="entry name" value="KH-I"/>
    <property type="match status" value="1"/>
</dbReference>
<dbReference type="InterPro" id="IPR004088">
    <property type="entry name" value="KH_dom_type_1"/>
</dbReference>
<dbReference type="EMBL" id="JBBJCI010000367">
    <property type="protein sequence ID" value="KAK7232622.1"/>
    <property type="molecule type" value="Genomic_DNA"/>
</dbReference>
<accession>A0ABR1FKP7</accession>
<gene>
    <name evidence="5" type="ORF">SO694_00035225</name>
</gene>
<dbReference type="InterPro" id="IPR036612">
    <property type="entry name" value="KH_dom_type_1_sf"/>
</dbReference>
<evidence type="ECO:0000256" key="2">
    <source>
        <dbReference type="PROSITE-ProRule" id="PRU00117"/>
    </source>
</evidence>
<keyword evidence="6" id="KW-1185">Reference proteome</keyword>
<dbReference type="SMART" id="SM00322">
    <property type="entry name" value="KH"/>
    <property type="match status" value="2"/>
</dbReference>
<evidence type="ECO:0000259" key="4">
    <source>
        <dbReference type="PROSITE" id="PS50020"/>
    </source>
</evidence>
<dbReference type="PANTHER" id="PTHR10288">
    <property type="entry name" value="KH DOMAIN CONTAINING RNA BINDING PROTEIN"/>
    <property type="match status" value="1"/>
</dbReference>
<evidence type="ECO:0000256" key="1">
    <source>
        <dbReference type="ARBA" id="ARBA00022737"/>
    </source>
</evidence>
<dbReference type="InterPro" id="IPR004087">
    <property type="entry name" value="KH_dom"/>
</dbReference>
<reference evidence="5 6" key="1">
    <citation type="submission" date="2024-03" db="EMBL/GenBank/DDBJ databases">
        <title>Aureococcus anophagefferens CCMP1851 and Kratosvirus quantuckense: Draft genome of a second virus-susceptible host strain in the model system.</title>
        <authorList>
            <person name="Chase E."/>
            <person name="Truchon A.R."/>
            <person name="Schepens W."/>
            <person name="Wilhelm S.W."/>
        </authorList>
    </citation>
    <scope>NUCLEOTIDE SEQUENCE [LARGE SCALE GENOMIC DNA]</scope>
    <source>
        <strain evidence="5 6">CCMP1851</strain>
    </source>
</reference>
<keyword evidence="2" id="KW-0694">RNA-binding</keyword>
<dbReference type="SUPFAM" id="SSF54791">
    <property type="entry name" value="Eukaryotic type KH-domain (KH-domain type I)"/>
    <property type="match status" value="1"/>
</dbReference>
<feature type="region of interest" description="Disordered" evidence="3">
    <location>
        <begin position="214"/>
        <end position="258"/>
    </location>
</feature>
<dbReference type="CDD" id="cd00201">
    <property type="entry name" value="WW"/>
    <property type="match status" value="1"/>
</dbReference>
<dbReference type="InterPro" id="IPR001202">
    <property type="entry name" value="WW_dom"/>
</dbReference>
<dbReference type="Pfam" id="PF00397">
    <property type="entry name" value="WW"/>
    <property type="match status" value="1"/>
</dbReference>
<evidence type="ECO:0000313" key="6">
    <source>
        <dbReference type="Proteomes" id="UP001363151"/>
    </source>
</evidence>
<sequence length="258" mass="26651">MHDASLGPEQLETVHCPQALVGRLIGKQGDTIKDLQRRSGARIQIDQNFPEGTPRVVTVEGSAQCVALGVQLVRSLIGNSPAVGNGNPGKMTTFECPKALVGRVIGKGGETINELQRRPAASTSPAASPSTAAPLPRTKLAAKRGSLASRAPPRAPTRADPQADGRAPSGGVLYPPPGAYGVPPYAYAYGGGAPYAYAPYYARGGLVPGAYGGPPPPPPAQAVTPDGWTSHVDGQGRQYWHHATSGQSSWDAPPSQSP</sequence>
<evidence type="ECO:0000313" key="5">
    <source>
        <dbReference type="EMBL" id="KAK7232622.1"/>
    </source>
</evidence>
<dbReference type="PROSITE" id="PS50020">
    <property type="entry name" value="WW_DOMAIN_2"/>
    <property type="match status" value="1"/>
</dbReference>
<comment type="caution">
    <text evidence="5">The sequence shown here is derived from an EMBL/GenBank/DDBJ whole genome shotgun (WGS) entry which is preliminary data.</text>
</comment>
<dbReference type="PROSITE" id="PS50084">
    <property type="entry name" value="KH_TYPE_1"/>
    <property type="match status" value="2"/>
</dbReference>
<dbReference type="Proteomes" id="UP001363151">
    <property type="component" value="Unassembled WGS sequence"/>
</dbReference>
<organism evidence="5 6">
    <name type="scientific">Aureococcus anophagefferens</name>
    <name type="common">Harmful bloom alga</name>
    <dbReference type="NCBI Taxonomy" id="44056"/>
    <lineage>
        <taxon>Eukaryota</taxon>
        <taxon>Sar</taxon>
        <taxon>Stramenopiles</taxon>
        <taxon>Ochrophyta</taxon>
        <taxon>Pelagophyceae</taxon>
        <taxon>Pelagomonadales</taxon>
        <taxon>Pelagomonadaceae</taxon>
        <taxon>Aureococcus</taxon>
    </lineage>
</organism>
<evidence type="ECO:0000256" key="3">
    <source>
        <dbReference type="SAM" id="MobiDB-lite"/>
    </source>
</evidence>
<feature type="region of interest" description="Disordered" evidence="3">
    <location>
        <begin position="115"/>
        <end position="171"/>
    </location>
</feature>
<dbReference type="Pfam" id="PF00013">
    <property type="entry name" value="KH_1"/>
    <property type="match status" value="2"/>
</dbReference>
<feature type="domain" description="WW" evidence="4">
    <location>
        <begin position="222"/>
        <end position="255"/>
    </location>
</feature>
<keyword evidence="1" id="KW-0677">Repeat</keyword>
<dbReference type="InterPro" id="IPR036020">
    <property type="entry name" value="WW_dom_sf"/>
</dbReference>
<name>A0ABR1FKP7_AURAN</name>
<feature type="compositionally biased region" description="Low complexity" evidence="3">
    <location>
        <begin position="119"/>
        <end position="134"/>
    </location>
</feature>
<dbReference type="SMART" id="SM00456">
    <property type="entry name" value="WW"/>
    <property type="match status" value="1"/>
</dbReference>
<protein>
    <recommendedName>
        <fullName evidence="4">WW domain-containing protein</fullName>
    </recommendedName>
</protein>
<dbReference type="Gene3D" id="2.20.70.10">
    <property type="match status" value="1"/>
</dbReference>
<dbReference type="SUPFAM" id="SSF51045">
    <property type="entry name" value="WW domain"/>
    <property type="match status" value="1"/>
</dbReference>
<feature type="compositionally biased region" description="Low complexity" evidence="3">
    <location>
        <begin position="148"/>
        <end position="162"/>
    </location>
</feature>
<dbReference type="Gene3D" id="3.30.1370.10">
    <property type="entry name" value="K Homology domain, type 1"/>
    <property type="match status" value="2"/>
</dbReference>